<reference evidence="1" key="1">
    <citation type="submission" date="2023-10" db="EMBL/GenBank/DDBJ databases">
        <authorList>
            <person name="Domelevo Entfellner J.-B."/>
        </authorList>
    </citation>
    <scope>NUCLEOTIDE SEQUENCE</scope>
</reference>
<evidence type="ECO:0000313" key="1">
    <source>
        <dbReference type="EMBL" id="CAJ1944316.1"/>
    </source>
</evidence>
<dbReference type="EMBL" id="OY731400">
    <property type="protein sequence ID" value="CAJ1944316.1"/>
    <property type="molecule type" value="Genomic_DNA"/>
</dbReference>
<gene>
    <name evidence="1" type="ORF">AYBTSS11_LOCUS11852</name>
</gene>
<accession>A0AA86VEE6</accession>
<dbReference type="Gramene" id="rna-AYBTSS11_LOCUS11852">
    <property type="protein sequence ID" value="CAJ1944316.1"/>
    <property type="gene ID" value="gene-AYBTSS11_LOCUS11852"/>
</dbReference>
<dbReference type="Proteomes" id="UP001189624">
    <property type="component" value="Chromosome 3"/>
</dbReference>
<organism evidence="1 2">
    <name type="scientific">Sphenostylis stenocarpa</name>
    <dbReference type="NCBI Taxonomy" id="92480"/>
    <lineage>
        <taxon>Eukaryota</taxon>
        <taxon>Viridiplantae</taxon>
        <taxon>Streptophyta</taxon>
        <taxon>Embryophyta</taxon>
        <taxon>Tracheophyta</taxon>
        <taxon>Spermatophyta</taxon>
        <taxon>Magnoliopsida</taxon>
        <taxon>eudicotyledons</taxon>
        <taxon>Gunneridae</taxon>
        <taxon>Pentapetalae</taxon>
        <taxon>rosids</taxon>
        <taxon>fabids</taxon>
        <taxon>Fabales</taxon>
        <taxon>Fabaceae</taxon>
        <taxon>Papilionoideae</taxon>
        <taxon>50 kb inversion clade</taxon>
        <taxon>NPAAA clade</taxon>
        <taxon>indigoferoid/millettioid clade</taxon>
        <taxon>Phaseoleae</taxon>
        <taxon>Sphenostylis</taxon>
    </lineage>
</organism>
<protein>
    <submittedName>
        <fullName evidence="1">Uncharacterized protein</fullName>
    </submittedName>
</protein>
<dbReference type="AlphaFoldDB" id="A0AA86VEE6"/>
<name>A0AA86VEE6_9FABA</name>
<keyword evidence="2" id="KW-1185">Reference proteome</keyword>
<proteinExistence type="predicted"/>
<sequence length="61" mass="6888">MADTSFKSRAIGLVIVKGNWLGKDNIIDKPTKEKQSTRGWQLMECINKGKVRKRWGLPSDG</sequence>
<evidence type="ECO:0000313" key="2">
    <source>
        <dbReference type="Proteomes" id="UP001189624"/>
    </source>
</evidence>